<dbReference type="Proteomes" id="UP000755585">
    <property type="component" value="Unassembled WGS sequence"/>
</dbReference>
<gene>
    <name evidence="2" type="ORF">JOF29_005107</name>
</gene>
<dbReference type="PANTHER" id="PTHR34293">
    <property type="entry name" value="HTH-TYPE TRANSCRIPTIONAL REGULATOR TRMBL2"/>
    <property type="match status" value="1"/>
</dbReference>
<comment type="caution">
    <text evidence="2">The sequence shown here is derived from an EMBL/GenBank/DDBJ whole genome shotgun (WGS) entry which is preliminary data.</text>
</comment>
<protein>
    <submittedName>
        <fullName evidence="2">Sugar-specific transcriptional regulator TrmB</fullName>
    </submittedName>
</protein>
<dbReference type="InterPro" id="IPR051797">
    <property type="entry name" value="TrmB-like"/>
</dbReference>
<dbReference type="InterPro" id="IPR036388">
    <property type="entry name" value="WH-like_DNA-bd_sf"/>
</dbReference>
<sequence length="315" mass="34202">MLEGLGIDATQERLYEHVLTHPGQTADELVHADPDVPVSDTLAALLAKHFLRVTDGRYTAVPPELALQGMLDTRQLELDRAAARVQELERLHRATPDPLRQAPVEVVPGDQAPAYGLALHSATRSEIRAFETPPYGKRLVPADTKPVTAAIQRGVRHRIVYSRAAVDEQGLDMLRETLTVGEQARVVGDVPVRLAIYDDKVATMPAVTGRPVTEGLLVIRPSSLLDSLIALFERVWASAPPLTLDTAPRSDQLDPDDDRTLIALLAAGMGDQAIARQLGISLRTVGRRVQRVQTTLNAATRFQAGLAVGLSRSDN</sequence>
<proteinExistence type="predicted"/>
<dbReference type="InterPro" id="IPR016032">
    <property type="entry name" value="Sig_transdc_resp-reg_C-effctor"/>
</dbReference>
<evidence type="ECO:0000313" key="3">
    <source>
        <dbReference type="Proteomes" id="UP000755585"/>
    </source>
</evidence>
<evidence type="ECO:0000313" key="2">
    <source>
        <dbReference type="EMBL" id="MBP2353997.1"/>
    </source>
</evidence>
<keyword evidence="3" id="KW-1185">Reference proteome</keyword>
<dbReference type="EMBL" id="JAGINT010000002">
    <property type="protein sequence ID" value="MBP2353997.1"/>
    <property type="molecule type" value="Genomic_DNA"/>
</dbReference>
<dbReference type="Gene3D" id="1.10.10.10">
    <property type="entry name" value="Winged helix-like DNA-binding domain superfamily/Winged helix DNA-binding domain"/>
    <property type="match status" value="1"/>
</dbReference>
<dbReference type="SMART" id="SM00421">
    <property type="entry name" value="HTH_LUXR"/>
    <property type="match status" value="1"/>
</dbReference>
<accession>A0ABS4UQT4</accession>
<organism evidence="2 3">
    <name type="scientific">Kribbella aluminosa</name>
    <dbReference type="NCBI Taxonomy" id="416017"/>
    <lineage>
        <taxon>Bacteria</taxon>
        <taxon>Bacillati</taxon>
        <taxon>Actinomycetota</taxon>
        <taxon>Actinomycetes</taxon>
        <taxon>Propionibacteriales</taxon>
        <taxon>Kribbellaceae</taxon>
        <taxon>Kribbella</taxon>
    </lineage>
</organism>
<evidence type="ECO:0000259" key="1">
    <source>
        <dbReference type="SMART" id="SM00421"/>
    </source>
</evidence>
<name>A0ABS4UQT4_9ACTN</name>
<dbReference type="SUPFAM" id="SSF46894">
    <property type="entry name" value="C-terminal effector domain of the bipartite response regulators"/>
    <property type="match status" value="1"/>
</dbReference>
<dbReference type="PANTHER" id="PTHR34293:SF1">
    <property type="entry name" value="HTH-TYPE TRANSCRIPTIONAL REGULATOR TRMBL2"/>
    <property type="match status" value="1"/>
</dbReference>
<dbReference type="InterPro" id="IPR000792">
    <property type="entry name" value="Tscrpt_reg_LuxR_C"/>
</dbReference>
<dbReference type="RefSeq" id="WP_209696873.1">
    <property type="nucleotide sequence ID" value="NZ_BAAAVU010000001.1"/>
</dbReference>
<dbReference type="Pfam" id="PF13384">
    <property type="entry name" value="HTH_23"/>
    <property type="match status" value="1"/>
</dbReference>
<feature type="domain" description="HTH luxR-type" evidence="1">
    <location>
        <begin position="259"/>
        <end position="308"/>
    </location>
</feature>
<reference evidence="2 3" key="1">
    <citation type="submission" date="2021-03" db="EMBL/GenBank/DDBJ databases">
        <title>Sequencing the genomes of 1000 actinobacteria strains.</title>
        <authorList>
            <person name="Klenk H.-P."/>
        </authorList>
    </citation>
    <scope>NUCLEOTIDE SEQUENCE [LARGE SCALE GENOMIC DNA]</scope>
    <source>
        <strain evidence="2 3">DSM 18824</strain>
    </source>
</reference>